<organism evidence="1 2">
    <name type="scientific">Penicillium daleae</name>
    <dbReference type="NCBI Taxonomy" id="63821"/>
    <lineage>
        <taxon>Eukaryota</taxon>
        <taxon>Fungi</taxon>
        <taxon>Dikarya</taxon>
        <taxon>Ascomycota</taxon>
        <taxon>Pezizomycotina</taxon>
        <taxon>Eurotiomycetes</taxon>
        <taxon>Eurotiomycetidae</taxon>
        <taxon>Eurotiales</taxon>
        <taxon>Aspergillaceae</taxon>
        <taxon>Penicillium</taxon>
    </lineage>
</organism>
<dbReference type="GeneID" id="81598073"/>
<keyword evidence="2" id="KW-1185">Reference proteome</keyword>
<name>A0AAD6G3F6_9EURO</name>
<protein>
    <submittedName>
        <fullName evidence="1">Uncharacterized protein</fullName>
    </submittedName>
</protein>
<accession>A0AAD6G3F6</accession>
<dbReference type="EMBL" id="JAPVEA010000005">
    <property type="protein sequence ID" value="KAJ5453492.1"/>
    <property type="molecule type" value="Genomic_DNA"/>
</dbReference>
<dbReference type="Proteomes" id="UP001213681">
    <property type="component" value="Unassembled WGS sequence"/>
</dbReference>
<dbReference type="AlphaFoldDB" id="A0AAD6G3F6"/>
<gene>
    <name evidence="1" type="ORF">N7458_004448</name>
</gene>
<reference evidence="1" key="2">
    <citation type="journal article" date="2023" name="IMA Fungus">
        <title>Comparative genomic study of the Penicillium genus elucidates a diverse pangenome and 15 lateral gene transfer events.</title>
        <authorList>
            <person name="Petersen C."/>
            <person name="Sorensen T."/>
            <person name="Nielsen M.R."/>
            <person name="Sondergaard T.E."/>
            <person name="Sorensen J.L."/>
            <person name="Fitzpatrick D.A."/>
            <person name="Frisvad J.C."/>
            <person name="Nielsen K.L."/>
        </authorList>
    </citation>
    <scope>NUCLEOTIDE SEQUENCE</scope>
    <source>
        <strain evidence="1">IBT 16125</strain>
    </source>
</reference>
<comment type="caution">
    <text evidence="1">The sequence shown here is derived from an EMBL/GenBank/DDBJ whole genome shotgun (WGS) entry which is preliminary data.</text>
</comment>
<sequence length="218" mass="25491">MPKDGDILIETMVVDARSYFELGREGMHEGFIKIKGTITNTKTIVFFNGNKASYKGLRSQLMAFVNLRQRHDLFTKYIVSIDYYIKRSNPLLRSSHHPNYQFFRITFTNTSYTSIPINSIFFLSIAMQTWYVNINFAPRDAYLSDIDLLRLMQDKISQGSVSVTLWSEMQESRYCYSIKVTGEFYSPGEIHSAALNKVYLWIRYLASDPLPFFRRDVF</sequence>
<evidence type="ECO:0000313" key="1">
    <source>
        <dbReference type="EMBL" id="KAJ5453492.1"/>
    </source>
</evidence>
<evidence type="ECO:0000313" key="2">
    <source>
        <dbReference type="Proteomes" id="UP001213681"/>
    </source>
</evidence>
<reference evidence="1" key="1">
    <citation type="submission" date="2022-12" db="EMBL/GenBank/DDBJ databases">
        <authorList>
            <person name="Petersen C."/>
        </authorList>
    </citation>
    <scope>NUCLEOTIDE SEQUENCE</scope>
    <source>
        <strain evidence="1">IBT 16125</strain>
    </source>
</reference>
<dbReference type="RefSeq" id="XP_056766448.1">
    <property type="nucleotide sequence ID" value="XM_056907830.1"/>
</dbReference>
<proteinExistence type="predicted"/>